<evidence type="ECO:0000313" key="4">
    <source>
        <dbReference type="Proteomes" id="UP000001932"/>
    </source>
</evidence>
<dbReference type="InterPro" id="IPR011716">
    <property type="entry name" value="TPR-3"/>
</dbReference>
<reference evidence="3 5" key="2">
    <citation type="submission" date="2015-05" db="EMBL/GenBank/DDBJ databases">
        <authorList>
            <person name="Goodhead I."/>
        </authorList>
    </citation>
    <scope>NUCLEOTIDE SEQUENCE [LARGE SCALE GENOMIC DNA]</scope>
    <source>
        <strain evidence="3">B4</strain>
        <strain evidence="5">morsitans</strain>
    </source>
</reference>
<name>Q2NR70_SODGM</name>
<keyword evidence="4" id="KW-1185">Reference proteome</keyword>
<dbReference type="BioCyc" id="SGLO343509:SGP1_RS19110-MONOMER"/>
<dbReference type="KEGG" id="sgl:SG2080"/>
<dbReference type="OrthoDB" id="8591320at2"/>
<reference evidence="2 4" key="1">
    <citation type="journal article" date="2006" name="Genome Res.">
        <title>Massive genome erosion and functional adaptations provide insights into the symbiotic lifestyle of Sodalis glossinidius in the tsetse host.</title>
        <authorList>
            <person name="Toh H."/>
            <person name="Weiss B.L."/>
            <person name="Perkin S.A.H."/>
            <person name="Yamashita A."/>
            <person name="Oshima K."/>
            <person name="Hattori M."/>
            <person name="Aksoy S."/>
        </authorList>
    </citation>
    <scope>NUCLEOTIDE SEQUENCE [LARGE SCALE GENOMIC DNA]</scope>
    <source>
        <strain evidence="2">Morsitans</strain>
        <strain evidence="4">morsitans</strain>
    </source>
</reference>
<dbReference type="EMBL" id="LN854557">
    <property type="protein sequence ID" value="CRL46380.1"/>
    <property type="molecule type" value="Genomic_DNA"/>
</dbReference>
<evidence type="ECO:0000313" key="3">
    <source>
        <dbReference type="EMBL" id="CRL46380.1"/>
    </source>
</evidence>
<dbReference type="InterPro" id="IPR016379">
    <property type="entry name" value="T3SS_Ca_resp_chp_LcrH/SycD_sub"/>
</dbReference>
<dbReference type="EMBL" id="AP008232">
    <property type="protein sequence ID" value="BAE75355.1"/>
    <property type="molecule type" value="Genomic_DNA"/>
</dbReference>
<sequence length="169" mass="19338">MTADNNIQKKNIAETLWKVVNSGAGEAAMRELPEGGLTELAGADDNDDFQQQLENAAAFFRFLCIYDCHNPDYYIGLGAVYQLQKQYQKAADMYAVAFSMAKHDYRSVFYSGQCQVLMHKKCKAKRYFQLVIDHCQQHELARWACQSLNELNHSPQEQEMHNTSLDDCP</sequence>
<dbReference type="eggNOG" id="COG0457">
    <property type="taxonomic scope" value="Bacteria"/>
</dbReference>
<accession>Q2NR70</accession>
<organism evidence="2 4">
    <name type="scientific">Sodalis glossinidius (strain morsitans)</name>
    <dbReference type="NCBI Taxonomy" id="343509"/>
    <lineage>
        <taxon>Bacteria</taxon>
        <taxon>Pseudomonadati</taxon>
        <taxon>Pseudomonadota</taxon>
        <taxon>Gammaproteobacteria</taxon>
        <taxon>Enterobacterales</taxon>
        <taxon>Bruguierivoracaceae</taxon>
        <taxon>Sodalis</taxon>
    </lineage>
</organism>
<evidence type="ECO:0000256" key="1">
    <source>
        <dbReference type="PROSITE-ProRule" id="PRU00339"/>
    </source>
</evidence>
<dbReference type="PIRSF" id="PIRSF003165">
    <property type="entry name" value="Chaperone_SicA"/>
    <property type="match status" value="1"/>
</dbReference>
<dbReference type="InterPro" id="IPR011990">
    <property type="entry name" value="TPR-like_helical_dom_sf"/>
</dbReference>
<dbReference type="RefSeq" id="WP_011411892.1">
    <property type="nucleotide sequence ID" value="NC_007712.1"/>
</dbReference>
<proteinExistence type="predicted"/>
<dbReference type="STRING" id="343509.SG2080"/>
<dbReference type="Proteomes" id="UP000001932">
    <property type="component" value="Chromosome"/>
</dbReference>
<evidence type="ECO:0000313" key="2">
    <source>
        <dbReference type="EMBL" id="BAE75355.1"/>
    </source>
</evidence>
<dbReference type="Proteomes" id="UP000245838">
    <property type="component" value="Chromosome sggmmb4_Chromosome"/>
</dbReference>
<dbReference type="SUPFAM" id="SSF48452">
    <property type="entry name" value="TPR-like"/>
    <property type="match status" value="1"/>
</dbReference>
<dbReference type="PROSITE" id="PS50005">
    <property type="entry name" value="TPR"/>
    <property type="match status" value="1"/>
</dbReference>
<gene>
    <name evidence="3" type="primary">sicA_2</name>
    <name evidence="2" type="ordered locus">SG2080</name>
    <name evidence="3" type="ORF">SGGMMB4_04959</name>
</gene>
<protein>
    <submittedName>
        <fullName evidence="3">Chaperone protein SicA</fullName>
    </submittedName>
    <submittedName>
        <fullName evidence="2">Type III secretion chaperone</fullName>
    </submittedName>
</protein>
<keyword evidence="1" id="KW-0802">TPR repeat</keyword>
<dbReference type="AlphaFoldDB" id="Q2NR70"/>
<dbReference type="HOGENOM" id="CLU_093829_1_0_6"/>
<feature type="repeat" description="TPR" evidence="1">
    <location>
        <begin position="71"/>
        <end position="104"/>
    </location>
</feature>
<evidence type="ECO:0000313" key="5">
    <source>
        <dbReference type="Proteomes" id="UP000245838"/>
    </source>
</evidence>
<dbReference type="Pfam" id="PF07720">
    <property type="entry name" value="TPR_3"/>
    <property type="match status" value="1"/>
</dbReference>
<dbReference type="Gene3D" id="1.25.40.10">
    <property type="entry name" value="Tetratricopeptide repeat domain"/>
    <property type="match status" value="1"/>
</dbReference>
<dbReference type="InterPro" id="IPR019734">
    <property type="entry name" value="TPR_rpt"/>
</dbReference>